<dbReference type="Proteomes" id="UP001207468">
    <property type="component" value="Unassembled WGS sequence"/>
</dbReference>
<evidence type="ECO:0000313" key="1">
    <source>
        <dbReference type="EMBL" id="KAI9429349.1"/>
    </source>
</evidence>
<gene>
    <name evidence="1" type="ORF">F5148DRAFT_1315886</name>
</gene>
<accession>A0ACC0TQL7</accession>
<keyword evidence="2" id="KW-1185">Reference proteome</keyword>
<proteinExistence type="predicted"/>
<protein>
    <submittedName>
        <fullName evidence="1">Concanavalin A-like lectin/glucanase domain-containing protein</fullName>
    </submittedName>
</protein>
<dbReference type="EMBL" id="JAGFNK010001746">
    <property type="protein sequence ID" value="KAI9429349.1"/>
    <property type="molecule type" value="Genomic_DNA"/>
</dbReference>
<reference evidence="1" key="1">
    <citation type="submission" date="2021-03" db="EMBL/GenBank/DDBJ databases">
        <title>Evolutionary priming and transition to the ectomycorrhizal habit in an iconic lineage of mushroom-forming fungi: is preadaptation a requirement?</title>
        <authorList>
            <consortium name="DOE Joint Genome Institute"/>
            <person name="Looney B.P."/>
            <person name="Miyauchi S."/>
            <person name="Morin E."/>
            <person name="Drula E."/>
            <person name="Courty P.E."/>
            <person name="Chicoki N."/>
            <person name="Fauchery L."/>
            <person name="Kohler A."/>
            <person name="Kuo A."/>
            <person name="LaButti K."/>
            <person name="Pangilinan J."/>
            <person name="Lipzen A."/>
            <person name="Riley R."/>
            <person name="Andreopoulos W."/>
            <person name="He G."/>
            <person name="Johnson J."/>
            <person name="Barry K.W."/>
            <person name="Grigoriev I.V."/>
            <person name="Nagy L."/>
            <person name="Hibbett D."/>
            <person name="Henrissat B."/>
            <person name="Matheny P.B."/>
            <person name="Labbe J."/>
            <person name="Martin A.F."/>
        </authorList>
    </citation>
    <scope>NUCLEOTIDE SEQUENCE</scope>
    <source>
        <strain evidence="1">BPL698</strain>
    </source>
</reference>
<organism evidence="1 2">
    <name type="scientific">Russula earlei</name>
    <dbReference type="NCBI Taxonomy" id="71964"/>
    <lineage>
        <taxon>Eukaryota</taxon>
        <taxon>Fungi</taxon>
        <taxon>Dikarya</taxon>
        <taxon>Basidiomycota</taxon>
        <taxon>Agaricomycotina</taxon>
        <taxon>Agaricomycetes</taxon>
        <taxon>Russulales</taxon>
        <taxon>Russulaceae</taxon>
        <taxon>Russula</taxon>
    </lineage>
</organism>
<name>A0ACC0TQL7_9AGAM</name>
<sequence length="403" mass="43004">MCVAIQAYTQTHVFAQLSGTPIVTTGWNLQGYASVGNVIQTGNSEVIVCPISSFGSGAVFYNEPINLSLCSKWIAEFDFRIYDGSMADGLAFCFLDVPPTGFVTGGGMGIPATANGLKVCFDPNPNCSPYSTTNMPKIEIRWGSGYDECWAQPTVDNTTGTLNFVRSATYNHAKITYDNGTINVYVNNTLYVSGYQQFNFSGYLGFTAATGGRTDNHSIKNVTIYTDMPPSVAGVNASVCSGVNTQLGTTPNASYTYTWSPATGLSSATIANPVATLTNTSTAAVSQKYYVQTSFASNTGCASLDSVTVTVNPGSSVSIATPQTTICAGTNTTFTATPVNAGSAPVYQWKLNGNNVGSNSATYSNNALANGDVRNQYHIHGHTHQWRYHPGIPVEEKRHQYRF</sequence>
<evidence type="ECO:0000313" key="2">
    <source>
        <dbReference type="Proteomes" id="UP001207468"/>
    </source>
</evidence>
<comment type="caution">
    <text evidence="1">The sequence shown here is derived from an EMBL/GenBank/DDBJ whole genome shotgun (WGS) entry which is preliminary data.</text>
</comment>